<feature type="region of interest" description="Disordered" evidence="1">
    <location>
        <begin position="104"/>
        <end position="145"/>
    </location>
</feature>
<dbReference type="RefSeq" id="XP_066801635.1">
    <property type="nucleotide sequence ID" value="XM_066948176.1"/>
</dbReference>
<keyword evidence="3" id="KW-1185">Reference proteome</keyword>
<evidence type="ECO:0000256" key="1">
    <source>
        <dbReference type="SAM" id="MobiDB-lite"/>
    </source>
</evidence>
<comment type="caution">
    <text evidence="2">The sequence shown here is derived from an EMBL/GenBank/DDBJ whole genome shotgun (WGS) entry which is preliminary data.</text>
</comment>
<dbReference type="GeneID" id="92182340"/>
<feature type="compositionally biased region" description="Basic residues" evidence="1">
    <location>
        <begin position="109"/>
        <end position="118"/>
    </location>
</feature>
<sequence>MANAYASLLGADELNPVSINARSFPEGMPEEYQCPYNFEQYMSLPSQYLDAWFRFYKPDEDLSSLTPFEKAKAIWFRVGGHPNQVVEPEPERNHASVEADTISDVVNTRSKRVARRRASSSMTASSGGKTKTKTRLGEGSSRGRA</sequence>
<gene>
    <name evidence="2" type="ORF">IAR55_005082</name>
</gene>
<proteinExistence type="predicted"/>
<protein>
    <submittedName>
        <fullName evidence="2">Uncharacterized protein</fullName>
    </submittedName>
</protein>
<dbReference type="AlphaFoldDB" id="A0AAW0YIT7"/>
<dbReference type="EMBL" id="JBCAWK010000009">
    <property type="protein sequence ID" value="KAK8849747.1"/>
    <property type="molecule type" value="Genomic_DNA"/>
</dbReference>
<dbReference type="Proteomes" id="UP001388673">
    <property type="component" value="Unassembled WGS sequence"/>
</dbReference>
<name>A0AAW0YIT7_9TREE</name>
<dbReference type="KEGG" id="kne:92182340"/>
<evidence type="ECO:0000313" key="3">
    <source>
        <dbReference type="Proteomes" id="UP001388673"/>
    </source>
</evidence>
<reference evidence="2 3" key="1">
    <citation type="journal article" date="2024" name="bioRxiv">
        <title>Comparative genomics of Cryptococcus and Kwoniella reveals pathogenesis evolution and contrasting karyotype dynamics via intercentromeric recombination or chromosome fusion.</title>
        <authorList>
            <person name="Coelho M.A."/>
            <person name="David-Palma M."/>
            <person name="Shea T."/>
            <person name="Bowers K."/>
            <person name="McGinley-Smith S."/>
            <person name="Mohammad A.W."/>
            <person name="Gnirke A."/>
            <person name="Yurkov A.M."/>
            <person name="Nowrousian M."/>
            <person name="Sun S."/>
            <person name="Cuomo C.A."/>
            <person name="Heitman J."/>
        </authorList>
    </citation>
    <scope>NUCLEOTIDE SEQUENCE [LARGE SCALE GENOMIC DNA]</scope>
    <source>
        <strain evidence="2 3">CBS 13917</strain>
    </source>
</reference>
<evidence type="ECO:0000313" key="2">
    <source>
        <dbReference type="EMBL" id="KAK8849747.1"/>
    </source>
</evidence>
<feature type="compositionally biased region" description="Low complexity" evidence="1">
    <location>
        <begin position="119"/>
        <end position="129"/>
    </location>
</feature>
<accession>A0AAW0YIT7</accession>
<organism evidence="2 3">
    <name type="scientific">Kwoniella newhampshirensis</name>
    <dbReference type="NCBI Taxonomy" id="1651941"/>
    <lineage>
        <taxon>Eukaryota</taxon>
        <taxon>Fungi</taxon>
        <taxon>Dikarya</taxon>
        <taxon>Basidiomycota</taxon>
        <taxon>Agaricomycotina</taxon>
        <taxon>Tremellomycetes</taxon>
        <taxon>Tremellales</taxon>
        <taxon>Cryptococcaceae</taxon>
        <taxon>Kwoniella</taxon>
    </lineage>
</organism>